<feature type="region of interest" description="Disordered" evidence="1">
    <location>
        <begin position="38"/>
        <end position="83"/>
    </location>
</feature>
<sequence length="83" mass="9336">MLQSYLTAVSNIGHVGGSPVARHPSTVPLNRIAKDSCCRLTRSNQTPKERQREDVDLDMHQQRAVESSRFERSRCSPPGRGKF</sequence>
<evidence type="ECO:0000313" key="2">
    <source>
        <dbReference type="EMBL" id="KAK1729401.1"/>
    </source>
</evidence>
<accession>A0AAD9D0N8</accession>
<organism evidence="2 3">
    <name type="scientific">Glomerella acutata</name>
    <name type="common">Colletotrichum acutatum</name>
    <dbReference type="NCBI Taxonomy" id="27357"/>
    <lineage>
        <taxon>Eukaryota</taxon>
        <taxon>Fungi</taxon>
        <taxon>Dikarya</taxon>
        <taxon>Ascomycota</taxon>
        <taxon>Pezizomycotina</taxon>
        <taxon>Sordariomycetes</taxon>
        <taxon>Hypocreomycetidae</taxon>
        <taxon>Glomerellales</taxon>
        <taxon>Glomerellaceae</taxon>
        <taxon>Colletotrichum</taxon>
        <taxon>Colletotrichum acutatum species complex</taxon>
    </lineage>
</organism>
<reference evidence="2" key="1">
    <citation type="submission" date="2021-12" db="EMBL/GenBank/DDBJ databases">
        <title>Comparative genomics, transcriptomics and evolutionary studies reveal genomic signatures of adaptation to plant cell wall in hemibiotrophic fungi.</title>
        <authorList>
            <consortium name="DOE Joint Genome Institute"/>
            <person name="Baroncelli R."/>
            <person name="Diaz J.F."/>
            <person name="Benocci T."/>
            <person name="Peng M."/>
            <person name="Battaglia E."/>
            <person name="Haridas S."/>
            <person name="Andreopoulos W."/>
            <person name="Labutti K."/>
            <person name="Pangilinan J."/>
            <person name="Floch G.L."/>
            <person name="Makela M.R."/>
            <person name="Henrissat B."/>
            <person name="Grigoriev I.V."/>
            <person name="Crouch J.A."/>
            <person name="De Vries R.P."/>
            <person name="Sukno S.A."/>
            <person name="Thon M.R."/>
        </authorList>
    </citation>
    <scope>NUCLEOTIDE SEQUENCE</scope>
    <source>
        <strain evidence="2">CBS 112980</strain>
    </source>
</reference>
<dbReference type="RefSeq" id="XP_060369456.1">
    <property type="nucleotide sequence ID" value="XM_060502301.1"/>
</dbReference>
<evidence type="ECO:0000256" key="1">
    <source>
        <dbReference type="SAM" id="MobiDB-lite"/>
    </source>
</evidence>
<protein>
    <submittedName>
        <fullName evidence="2">Uncharacterized protein</fullName>
    </submittedName>
</protein>
<dbReference type="EMBL" id="JAHMHS010000011">
    <property type="protein sequence ID" value="KAK1729401.1"/>
    <property type="molecule type" value="Genomic_DNA"/>
</dbReference>
<dbReference type="Proteomes" id="UP001244207">
    <property type="component" value="Unassembled WGS sequence"/>
</dbReference>
<name>A0AAD9D0N8_GLOAC</name>
<evidence type="ECO:0000313" key="3">
    <source>
        <dbReference type="Proteomes" id="UP001244207"/>
    </source>
</evidence>
<comment type="caution">
    <text evidence="2">The sequence shown here is derived from an EMBL/GenBank/DDBJ whole genome shotgun (WGS) entry which is preliminary data.</text>
</comment>
<dbReference type="GeneID" id="85386200"/>
<gene>
    <name evidence="2" type="ORF">BDZ83DRAFT_30940</name>
</gene>
<feature type="compositionally biased region" description="Basic and acidic residues" evidence="1">
    <location>
        <begin position="47"/>
        <end position="74"/>
    </location>
</feature>
<dbReference type="AlphaFoldDB" id="A0AAD9D0N8"/>
<keyword evidence="3" id="KW-1185">Reference proteome</keyword>
<proteinExistence type="predicted"/>